<dbReference type="InterPro" id="IPR029063">
    <property type="entry name" value="SAM-dependent_MTases_sf"/>
</dbReference>
<evidence type="ECO:0000256" key="8">
    <source>
        <dbReference type="ARBA" id="ARBA00047306"/>
    </source>
</evidence>
<evidence type="ECO:0000256" key="5">
    <source>
        <dbReference type="ARBA" id="ARBA00039112"/>
    </source>
</evidence>
<comment type="catalytic activity">
    <reaction evidence="8">
        <text>N-terminal L-seryl-L-prolyl-L-lysyl-[protein] + 3 S-adenosyl-L-methionine = N-terminal N,N,N-trimethyl-L-seryl-L-prolyl-L-lysyl-[protein] + 3 S-adenosyl-L-homocysteine + 3 H(+)</text>
        <dbReference type="Rhea" id="RHEA:54724"/>
        <dbReference type="Rhea" id="RHEA-COMP:13789"/>
        <dbReference type="Rhea" id="RHEA-COMP:13973"/>
        <dbReference type="ChEBI" id="CHEBI:15378"/>
        <dbReference type="ChEBI" id="CHEBI:57856"/>
        <dbReference type="ChEBI" id="CHEBI:59789"/>
        <dbReference type="ChEBI" id="CHEBI:138061"/>
        <dbReference type="ChEBI" id="CHEBI:138317"/>
        <dbReference type="EC" id="2.1.1.244"/>
    </reaction>
</comment>
<dbReference type="Proteomes" id="UP000186817">
    <property type="component" value="Unassembled WGS sequence"/>
</dbReference>
<dbReference type="Gene3D" id="3.40.50.150">
    <property type="entry name" value="Vaccinia Virus protein VP39"/>
    <property type="match status" value="1"/>
</dbReference>
<dbReference type="PANTHER" id="PTHR12753">
    <property type="entry name" value="AD-003 - RELATED"/>
    <property type="match status" value="1"/>
</dbReference>
<evidence type="ECO:0000256" key="10">
    <source>
        <dbReference type="ARBA" id="ARBA00048167"/>
    </source>
</evidence>
<reference evidence="12 13" key="1">
    <citation type="submission" date="2016-02" db="EMBL/GenBank/DDBJ databases">
        <title>Genome analysis of coral dinoflagellate symbionts highlights evolutionary adaptations to a symbiotic lifestyle.</title>
        <authorList>
            <person name="Aranda M."/>
            <person name="Li Y."/>
            <person name="Liew Y.J."/>
            <person name="Baumgarten S."/>
            <person name="Simakov O."/>
            <person name="Wilson M."/>
            <person name="Piel J."/>
            <person name="Ashoor H."/>
            <person name="Bougouffa S."/>
            <person name="Bajic V.B."/>
            <person name="Ryu T."/>
            <person name="Ravasi T."/>
            <person name="Bayer T."/>
            <person name="Micklem G."/>
            <person name="Kim H."/>
            <person name="Bhak J."/>
            <person name="Lajeunesse T.C."/>
            <person name="Voolstra C.R."/>
        </authorList>
    </citation>
    <scope>NUCLEOTIDE SEQUENCE [LARGE SCALE GENOMIC DNA]</scope>
    <source>
        <strain evidence="12 13">CCMP2467</strain>
    </source>
</reference>
<keyword evidence="4" id="KW-0949">S-adenosyl-L-methionine</keyword>
<sequence>MDTDRTRRPFSVPRVSQTSPAHERRTLFLGGSVVHRRPIGGRPNSQAPAGEPLFTMEKPLVEAWPGTDSTGAAYSSHLDLWNDEEKKSSWYKKTLEHWAAQDATVNGVLGGFPETSEPDLRESRRFLKMVRRPTDPPSQRGTVLDCGAGIGRVTEGLLVHEFGQVDLVEPNVRLLEAAREQIRNAKVDRFINSSLEQFQPEEGRYDTIWAQWVLLYLTDDDLVSFFERCKKGLTRDGLIFVKENVVLEGQWIVDRDDNSISRTDAMYKDIFRKAGLVLQHELKQAHWPSDLVPVKMYALRQR</sequence>
<dbReference type="PANTHER" id="PTHR12753:SF0">
    <property type="entry name" value="ALPHA N-TERMINAL PROTEIN METHYLTRANSFERASE 1"/>
    <property type="match status" value="1"/>
</dbReference>
<dbReference type="GO" id="GO:0071885">
    <property type="term" value="F:N-terminal protein N-methyltransferase activity"/>
    <property type="evidence" value="ECO:0007669"/>
    <property type="project" value="UniProtKB-EC"/>
</dbReference>
<organism evidence="12 13">
    <name type="scientific">Symbiodinium microadriaticum</name>
    <name type="common">Dinoflagellate</name>
    <name type="synonym">Zooxanthella microadriatica</name>
    <dbReference type="NCBI Taxonomy" id="2951"/>
    <lineage>
        <taxon>Eukaryota</taxon>
        <taxon>Sar</taxon>
        <taxon>Alveolata</taxon>
        <taxon>Dinophyceae</taxon>
        <taxon>Suessiales</taxon>
        <taxon>Symbiodiniaceae</taxon>
        <taxon>Symbiodinium</taxon>
    </lineage>
</organism>
<evidence type="ECO:0000256" key="1">
    <source>
        <dbReference type="ARBA" id="ARBA00009059"/>
    </source>
</evidence>
<comment type="catalytic activity">
    <reaction evidence="9">
        <text>N-terminal L-prolyl-L-prolyl-L-lysyl-[protein] + 2 S-adenosyl-L-methionine = N-terminal N,N-dimethyl-L-prolyl-L-prolyl-L-lysyl-[protein] + 2 S-adenosyl-L-homocysteine + 2 H(+)</text>
        <dbReference type="Rhea" id="RHEA:54736"/>
        <dbReference type="Rhea" id="RHEA-COMP:13787"/>
        <dbReference type="Rhea" id="RHEA-COMP:13974"/>
        <dbReference type="ChEBI" id="CHEBI:15378"/>
        <dbReference type="ChEBI" id="CHEBI:57856"/>
        <dbReference type="ChEBI" id="CHEBI:59789"/>
        <dbReference type="ChEBI" id="CHEBI:138059"/>
        <dbReference type="ChEBI" id="CHEBI:138318"/>
        <dbReference type="EC" id="2.1.1.244"/>
    </reaction>
</comment>
<accession>A0A1Q9CHZ9</accession>
<keyword evidence="3 12" id="KW-0808">Transferase</keyword>
<dbReference type="InterPro" id="IPR008576">
    <property type="entry name" value="MeTrfase_NTM1"/>
</dbReference>
<evidence type="ECO:0000313" key="12">
    <source>
        <dbReference type="EMBL" id="OLP82559.1"/>
    </source>
</evidence>
<comment type="caution">
    <text evidence="12">The sequence shown here is derived from an EMBL/GenBank/DDBJ whole genome shotgun (WGS) entry which is preliminary data.</text>
</comment>
<evidence type="ECO:0000256" key="3">
    <source>
        <dbReference type="ARBA" id="ARBA00022679"/>
    </source>
</evidence>
<evidence type="ECO:0000256" key="6">
    <source>
        <dbReference type="ARBA" id="ARBA00039449"/>
    </source>
</evidence>
<gene>
    <name evidence="12" type="ORF">AK812_SmicGene36764</name>
</gene>
<evidence type="ECO:0000313" key="13">
    <source>
        <dbReference type="Proteomes" id="UP000186817"/>
    </source>
</evidence>
<dbReference type="EC" id="2.1.1.244" evidence="5"/>
<dbReference type="OMA" id="PVRMYCL"/>
<dbReference type="EMBL" id="LSRX01001182">
    <property type="protein sequence ID" value="OLP82559.1"/>
    <property type="molecule type" value="Genomic_DNA"/>
</dbReference>
<dbReference type="OrthoDB" id="1298661at2759"/>
<dbReference type="GO" id="GO:0032259">
    <property type="term" value="P:methylation"/>
    <property type="evidence" value="ECO:0007669"/>
    <property type="project" value="UniProtKB-KW"/>
</dbReference>
<keyword evidence="2 12" id="KW-0489">Methyltransferase</keyword>
<name>A0A1Q9CHZ9_SYMMI</name>
<dbReference type="Pfam" id="PF05891">
    <property type="entry name" value="Methyltransf_PK"/>
    <property type="match status" value="1"/>
</dbReference>
<proteinExistence type="inferred from homology"/>
<dbReference type="FunFam" id="3.40.50.150:FF:000245">
    <property type="entry name" value="Methyltransferase domain containing protein"/>
    <property type="match status" value="1"/>
</dbReference>
<dbReference type="GO" id="GO:0005737">
    <property type="term" value="C:cytoplasm"/>
    <property type="evidence" value="ECO:0007669"/>
    <property type="project" value="TreeGrafter"/>
</dbReference>
<feature type="region of interest" description="Disordered" evidence="11">
    <location>
        <begin position="1"/>
        <end position="23"/>
    </location>
</feature>
<dbReference type="CDD" id="cd02440">
    <property type="entry name" value="AdoMet_MTases"/>
    <property type="match status" value="1"/>
</dbReference>
<dbReference type="AlphaFoldDB" id="A0A1Q9CHZ9"/>
<evidence type="ECO:0000256" key="11">
    <source>
        <dbReference type="SAM" id="MobiDB-lite"/>
    </source>
</evidence>
<evidence type="ECO:0000256" key="4">
    <source>
        <dbReference type="ARBA" id="ARBA00022691"/>
    </source>
</evidence>
<dbReference type="SUPFAM" id="SSF53335">
    <property type="entry name" value="S-adenosyl-L-methionine-dependent methyltransferases"/>
    <property type="match status" value="1"/>
</dbReference>
<keyword evidence="13" id="KW-1185">Reference proteome</keyword>
<protein>
    <recommendedName>
        <fullName evidence="6">Alpha N-terminal protein methyltransferase 1</fullName>
        <ecNumber evidence="5">2.1.1.244</ecNumber>
    </recommendedName>
    <alternativeName>
        <fullName evidence="7">X-Pro-Lys N-terminal protein methyltransferase 1</fullName>
    </alternativeName>
</protein>
<comment type="catalytic activity">
    <reaction evidence="10">
        <text>N-terminal L-alanyl-L-prolyl-L-lysyl-[protein] + 3 S-adenosyl-L-methionine = N-terminal N,N,N-trimethyl-L-alanyl-L-prolyl-L-lysyl-[protein] + 3 S-adenosyl-L-homocysteine + 3 H(+)</text>
        <dbReference type="Rhea" id="RHEA:54712"/>
        <dbReference type="Rhea" id="RHEA-COMP:13785"/>
        <dbReference type="Rhea" id="RHEA-COMP:13971"/>
        <dbReference type="ChEBI" id="CHEBI:15378"/>
        <dbReference type="ChEBI" id="CHEBI:57856"/>
        <dbReference type="ChEBI" id="CHEBI:59789"/>
        <dbReference type="ChEBI" id="CHEBI:138057"/>
        <dbReference type="ChEBI" id="CHEBI:138315"/>
        <dbReference type="EC" id="2.1.1.244"/>
    </reaction>
</comment>
<comment type="similarity">
    <text evidence="1">Belongs to the methyltransferase superfamily. NTM1 family.</text>
</comment>
<evidence type="ECO:0000256" key="7">
    <source>
        <dbReference type="ARBA" id="ARBA00043129"/>
    </source>
</evidence>
<evidence type="ECO:0000256" key="9">
    <source>
        <dbReference type="ARBA" id="ARBA00047885"/>
    </source>
</evidence>
<evidence type="ECO:0000256" key="2">
    <source>
        <dbReference type="ARBA" id="ARBA00022603"/>
    </source>
</evidence>